<evidence type="ECO:0000259" key="6">
    <source>
        <dbReference type="PROSITE" id="PS51714"/>
    </source>
</evidence>
<sequence>MHSHRSSKKSQKPFKSKHASKGSIKALNKGKIEKASAGNKAVKTMGKWDRRNQKDQIRAAKMVELATDRKLFDGKSGAPKIVTVVGMSEDVDVNGLVCKMMGLESLQSKISTHEVERFKQKFTVITPSLDNFLEVLDAARIADFVILAFSPVAAFNDSEYILKCVAEQGVSNVISVVTETGMLTDKKRVERIDEIKTFSDYFFPQDKIFDIENATDCANLVRNIAQKFPKGVNWRDQRAFVLADNVQEVDGQVCVSGVVRGKGFNLLRTVHLPGYGDFKIAKAEVLKHGQAELVIPGEDVLAKNDGDDEDMDMEEDDVMEEEEEIQDQQLGVKVDGHHYFPDTAREAMQEKYAKRRVPKGTSEQQAKWLIDETLINSDDEFEDEQMEEDEVDMDAEDGAHVEFDMDEETRQLEEYKSLREELDFPDEVELKPGESAKERFAKYRGMKSLRNWDASQDDYPEEYKNCVTFNYNAMKNRVLKDSTDLQPGQYVKLYIEAPVSIVSEAQEHADSPFVVYGLHKYESDQAVCHVTMNPCFDQEETAPIKSKDELILQLGPRRLVVNPLYGTESTIAKFDRFLTRPCMATYIGPATFGNVPALWFRKSENGAMELVGTGSFDSTDPRKMLIKRAVLTGHPFKIHKKLVTIRYMFFNPEDINWFKAVPLFTKMGRSGFIKMSLGTHGYMKATFDQHLNGMDTVAMALYKRVWPKVARELE</sequence>
<name>A0A1H6PT74_YARLL</name>
<dbReference type="SMART" id="SM00785">
    <property type="entry name" value="AARP2CN"/>
    <property type="match status" value="1"/>
</dbReference>
<feature type="region of interest" description="Disordered" evidence="5">
    <location>
        <begin position="1"/>
        <end position="46"/>
    </location>
</feature>
<feature type="compositionally biased region" description="Basic residues" evidence="5">
    <location>
        <begin position="1"/>
        <end position="20"/>
    </location>
</feature>
<comment type="subcellular location">
    <subcellularLocation>
        <location evidence="1">Nucleus</location>
        <location evidence="1">Nucleolus</location>
    </subcellularLocation>
</comment>
<dbReference type="InterPro" id="IPR012948">
    <property type="entry name" value="AARP2CN"/>
</dbReference>
<dbReference type="VEuPathDB" id="FungiDB:YALI1_B11794g"/>
<dbReference type="Pfam" id="PF04950">
    <property type="entry name" value="RIBIOP_C"/>
    <property type="match status" value="1"/>
</dbReference>
<evidence type="ECO:0000256" key="2">
    <source>
        <dbReference type="ARBA" id="ARBA00022517"/>
    </source>
</evidence>
<dbReference type="GO" id="GO:0043021">
    <property type="term" value="F:ribonucleoprotein complex binding"/>
    <property type="evidence" value="ECO:0007669"/>
    <property type="project" value="EnsemblFungi"/>
</dbReference>
<evidence type="ECO:0000256" key="3">
    <source>
        <dbReference type="ARBA" id="ARBA00023242"/>
    </source>
</evidence>
<dbReference type="InterPro" id="IPR030387">
    <property type="entry name" value="G_Bms1/Tsr1_dom"/>
</dbReference>
<evidence type="ECO:0000256" key="1">
    <source>
        <dbReference type="ARBA" id="ARBA00004604"/>
    </source>
</evidence>
<dbReference type="GO" id="GO:0005737">
    <property type="term" value="C:cytoplasm"/>
    <property type="evidence" value="ECO:0007669"/>
    <property type="project" value="EnsemblFungi"/>
</dbReference>
<evidence type="ECO:0000313" key="7">
    <source>
        <dbReference type="EMBL" id="AOW01431.1"/>
    </source>
</evidence>
<dbReference type="KEGG" id="yli:2906889"/>
<dbReference type="InterPro" id="IPR039761">
    <property type="entry name" value="Bms1/Tsr1"/>
</dbReference>
<dbReference type="AlphaFoldDB" id="A0A1H6PT74"/>
<organism evidence="7 8">
    <name type="scientific">Yarrowia lipolytica</name>
    <name type="common">Candida lipolytica</name>
    <dbReference type="NCBI Taxonomy" id="4952"/>
    <lineage>
        <taxon>Eukaryota</taxon>
        <taxon>Fungi</taxon>
        <taxon>Dikarya</taxon>
        <taxon>Ascomycota</taxon>
        <taxon>Saccharomycotina</taxon>
        <taxon>Dipodascomycetes</taxon>
        <taxon>Dipodascales</taxon>
        <taxon>Dipodascales incertae sedis</taxon>
        <taxon>Yarrowia</taxon>
    </lineage>
</organism>
<accession>A0A1H6PT74</accession>
<evidence type="ECO:0000313" key="8">
    <source>
        <dbReference type="Proteomes" id="UP000182444"/>
    </source>
</evidence>
<proteinExistence type="inferred from homology"/>
<comment type="similarity">
    <text evidence="4">Belongs to the TRAFAC class translation factor GTPase superfamily. Bms1-like GTPase family. TSR1 subfamily.</text>
</comment>
<evidence type="ECO:0000256" key="5">
    <source>
        <dbReference type="SAM" id="MobiDB-lite"/>
    </source>
</evidence>
<dbReference type="VEuPathDB" id="FungiDB:YALI0_B08756g"/>
<dbReference type="SMART" id="SM01362">
    <property type="entry name" value="DUF663"/>
    <property type="match status" value="1"/>
</dbReference>
<dbReference type="EMBL" id="CP017554">
    <property type="protein sequence ID" value="AOW01431.1"/>
    <property type="molecule type" value="Genomic_DNA"/>
</dbReference>
<dbReference type="GO" id="GO:0034511">
    <property type="term" value="F:U3 snoRNA binding"/>
    <property type="evidence" value="ECO:0007669"/>
    <property type="project" value="TreeGrafter"/>
</dbReference>
<reference evidence="7 8" key="1">
    <citation type="journal article" date="2016" name="PLoS ONE">
        <title>Sequence Assembly of Yarrowia lipolytica Strain W29/CLIB89 Shows Transposable Element Diversity.</title>
        <authorList>
            <person name="Magnan C."/>
            <person name="Yu J."/>
            <person name="Chang I."/>
            <person name="Jahn E."/>
            <person name="Kanomata Y."/>
            <person name="Wu J."/>
            <person name="Zeller M."/>
            <person name="Oakes M."/>
            <person name="Baldi P."/>
            <person name="Sandmeyer S."/>
        </authorList>
    </citation>
    <scope>NUCLEOTIDE SEQUENCE [LARGE SCALE GENOMIC DNA]</scope>
    <source>
        <strain evidence="8">CLIB89(W29)</strain>
    </source>
</reference>
<dbReference type="OMA" id="MNLPRFK"/>
<dbReference type="Pfam" id="PF08142">
    <property type="entry name" value="AARP2CN"/>
    <property type="match status" value="1"/>
</dbReference>
<dbReference type="GO" id="GO:0000461">
    <property type="term" value="P:endonucleolytic cleavage to generate mature 3'-end of SSU-rRNA from (SSU-rRNA, 5.8S rRNA, LSU-rRNA)"/>
    <property type="evidence" value="ECO:0007669"/>
    <property type="project" value="EnsemblFungi"/>
</dbReference>
<dbReference type="GO" id="GO:0005730">
    <property type="term" value="C:nucleolus"/>
    <property type="evidence" value="ECO:0007669"/>
    <property type="project" value="UniProtKB-SubCell"/>
</dbReference>
<dbReference type="GO" id="GO:0003924">
    <property type="term" value="F:GTPase activity"/>
    <property type="evidence" value="ECO:0007669"/>
    <property type="project" value="TreeGrafter"/>
</dbReference>
<dbReference type="eggNOG" id="KOG1980">
    <property type="taxonomic scope" value="Eukaryota"/>
</dbReference>
<dbReference type="GeneID" id="2906889"/>
<dbReference type="GO" id="GO:0030688">
    <property type="term" value="C:preribosome, small subunit precursor"/>
    <property type="evidence" value="ECO:0007669"/>
    <property type="project" value="EnsemblFungi"/>
</dbReference>
<keyword evidence="3" id="KW-0539">Nucleus</keyword>
<feature type="domain" description="Bms1-type G" evidence="6">
    <location>
        <begin position="78"/>
        <end position="230"/>
    </location>
</feature>
<dbReference type="InterPro" id="IPR007034">
    <property type="entry name" value="BMS1_TSR1_C"/>
</dbReference>
<protein>
    <recommendedName>
        <fullName evidence="6">Bms1-type G domain-containing protein</fullName>
    </recommendedName>
</protein>
<dbReference type="PROSITE" id="PS51714">
    <property type="entry name" value="G_BMS1"/>
    <property type="match status" value="1"/>
</dbReference>
<dbReference type="PANTHER" id="PTHR12858">
    <property type="entry name" value="RIBOSOME BIOGENESIS PROTEIN"/>
    <property type="match status" value="1"/>
</dbReference>
<dbReference type="PANTHER" id="PTHR12858:SF1">
    <property type="entry name" value="PRE-RRNA-PROCESSING PROTEIN TSR1 HOMOLOG"/>
    <property type="match status" value="1"/>
</dbReference>
<keyword evidence="2" id="KW-0690">Ribosome biogenesis</keyword>
<dbReference type="RefSeq" id="XP_500653.3">
    <property type="nucleotide sequence ID" value="XM_500653.3"/>
</dbReference>
<dbReference type="Proteomes" id="UP000182444">
    <property type="component" value="Chromosome 1B"/>
</dbReference>
<evidence type="ECO:0000256" key="4">
    <source>
        <dbReference type="ARBA" id="ARBA00038288"/>
    </source>
</evidence>
<gene>
    <name evidence="7" type="ORF">YALI1_B11794g</name>
</gene>
<dbReference type="Pfam" id="PF22298">
    <property type="entry name" value="Tsr1_G-like"/>
    <property type="match status" value="1"/>
</dbReference>
<dbReference type="GO" id="GO:0005525">
    <property type="term" value="F:GTP binding"/>
    <property type="evidence" value="ECO:0007669"/>
    <property type="project" value="TreeGrafter"/>
</dbReference>